<dbReference type="SMART" id="SM00066">
    <property type="entry name" value="GAL4"/>
    <property type="match status" value="1"/>
</dbReference>
<evidence type="ECO:0000256" key="2">
    <source>
        <dbReference type="ARBA" id="ARBA00023125"/>
    </source>
</evidence>
<dbReference type="GO" id="GO:0008270">
    <property type="term" value="F:zinc ion binding"/>
    <property type="evidence" value="ECO:0007669"/>
    <property type="project" value="InterPro"/>
</dbReference>
<evidence type="ECO:0000256" key="1">
    <source>
        <dbReference type="ARBA" id="ARBA00023015"/>
    </source>
</evidence>
<keyword evidence="3" id="KW-0804">Transcription</keyword>
<dbReference type="Gene3D" id="4.10.240.10">
    <property type="entry name" value="Zn(2)-C6 fungal-type DNA-binding domain"/>
    <property type="match status" value="1"/>
</dbReference>
<dbReference type="AlphaFoldDB" id="A0AA91PYP6"/>
<evidence type="ECO:0000313" key="6">
    <source>
        <dbReference type="EMBL" id="OVF07755.1"/>
    </source>
</evidence>
<evidence type="ECO:0000313" key="7">
    <source>
        <dbReference type="Proteomes" id="UP000195602"/>
    </source>
</evidence>
<dbReference type="EMBL" id="LYUB02000011">
    <property type="protein sequence ID" value="OVF07755.1"/>
    <property type="molecule type" value="Genomic_DNA"/>
</dbReference>
<keyword evidence="2" id="KW-0238">DNA-binding</keyword>
<keyword evidence="4" id="KW-0539">Nucleus</keyword>
<dbReference type="PROSITE" id="PS50048">
    <property type="entry name" value="ZN2_CY6_FUNGAL_2"/>
    <property type="match status" value="1"/>
</dbReference>
<dbReference type="PROSITE" id="PS00463">
    <property type="entry name" value="ZN2_CY6_FUNGAL_1"/>
    <property type="match status" value="1"/>
</dbReference>
<dbReference type="GO" id="GO:0000981">
    <property type="term" value="F:DNA-binding transcription factor activity, RNA polymerase II-specific"/>
    <property type="evidence" value="ECO:0007669"/>
    <property type="project" value="InterPro"/>
</dbReference>
<accession>A0AA91PYP6</accession>
<dbReference type="CDD" id="cd00067">
    <property type="entry name" value="GAL4"/>
    <property type="match status" value="1"/>
</dbReference>
<dbReference type="PANTHER" id="PTHR31069:SF32">
    <property type="entry name" value="ARGININE METABOLISM REGULATION PROTEIN II"/>
    <property type="match status" value="1"/>
</dbReference>
<dbReference type="KEGG" id="clus:A9F13_11g00935"/>
<dbReference type="InterPro" id="IPR001138">
    <property type="entry name" value="Zn2Cys6_DnaBD"/>
</dbReference>
<proteinExistence type="predicted"/>
<name>A0AA91PYP6_CLALS</name>
<evidence type="ECO:0000256" key="4">
    <source>
        <dbReference type="ARBA" id="ARBA00023242"/>
    </source>
</evidence>
<dbReference type="GO" id="GO:0003677">
    <property type="term" value="F:DNA binding"/>
    <property type="evidence" value="ECO:0007669"/>
    <property type="project" value="UniProtKB-KW"/>
</dbReference>
<gene>
    <name evidence="6" type="ORF">A9F13_11g00935</name>
</gene>
<dbReference type="InterPro" id="IPR021858">
    <property type="entry name" value="Fun_TF"/>
</dbReference>
<feature type="domain" description="Zn(2)-C6 fungal-type" evidence="5">
    <location>
        <begin position="10"/>
        <end position="38"/>
    </location>
</feature>
<organism evidence="6 7">
    <name type="scientific">Clavispora lusitaniae</name>
    <name type="common">Candida lusitaniae</name>
    <dbReference type="NCBI Taxonomy" id="36911"/>
    <lineage>
        <taxon>Eukaryota</taxon>
        <taxon>Fungi</taxon>
        <taxon>Dikarya</taxon>
        <taxon>Ascomycota</taxon>
        <taxon>Saccharomycotina</taxon>
        <taxon>Pichiomycetes</taxon>
        <taxon>Metschnikowiaceae</taxon>
        <taxon>Clavispora</taxon>
    </lineage>
</organism>
<dbReference type="Pfam" id="PF00172">
    <property type="entry name" value="Zn_clus"/>
    <property type="match status" value="1"/>
</dbReference>
<evidence type="ECO:0000259" key="5">
    <source>
        <dbReference type="PROSITE" id="PS50048"/>
    </source>
</evidence>
<dbReference type="Pfam" id="PF11951">
    <property type="entry name" value="Fungal_trans_2"/>
    <property type="match status" value="1"/>
</dbReference>
<reference evidence="6 7" key="1">
    <citation type="submission" date="2017-04" db="EMBL/GenBank/DDBJ databases">
        <title>Draft genome of the yeast Clavispora lusitaniae type strain CBS 6936.</title>
        <authorList>
            <person name="Durrens P."/>
            <person name="Klopp C."/>
            <person name="Biteau N."/>
            <person name="Fitton-Ouhabi V."/>
            <person name="Dementhon K."/>
            <person name="Accoceberry I."/>
            <person name="Sherman D.J."/>
            <person name="Noel T."/>
        </authorList>
    </citation>
    <scope>NUCLEOTIDE SEQUENCE [LARGE SCALE GENOMIC DNA]</scope>
    <source>
        <strain evidence="6 7">CBS 6936</strain>
    </source>
</reference>
<protein>
    <submittedName>
        <fullName evidence="6">Arginine metabolism regulation protein</fullName>
    </submittedName>
</protein>
<sequence length="806" mass="94108">MRKRSRNFDGCWTCRLRKIKCDATKPICLRCQKAKLECKGYGIVLAWADSITVGENNELVTIPMSRTNTEEKKESGWSRRNVELVKFPKSMQFESYAKLNHVVVQLDDVSKNLKSEAYFSGPFGVYRTRKIFKKNAPVVESMSMASSDSRNSMEDGMVDSSIRKREKDSSFTERFGSIFSNTDNEFVHYELLDAAKLTIVAIKGSAYKFSEQSMFHILYPKFFANVDSDDWSPNIQIFQNFFTRKNKQIIIFSKLGETMSFLSSEHFNFIHIKTVNSGWDVLVVPLLKQNIFELVCEEYSILGNWDTYLIDRSETDVPREKLLKNLRFGVLCMSLASCTFHKFLNSNKKSPRNADDEFHVDEDLKLSIELRKFGCTVLDYHLDEYDNNSSYPQNDFYNVYLLLALILQIHLDNSFGVFENYELNFAIGDFILKEKSRWKPPSRMSHTERYLRHFLNILNIFYESTQAINFFNYSISEADRMVKYSDLNENYDLSKRTASYADEFDSSESEEHELDDRNSSHVIRVDSLESESHQPSFTIHFNKRNQQDSLTSAESKAIRDQDYQIPKHSLLESSSSTHPITPNIEDSSVYLTFGLPKSLIELFHEVIQLTNHKNVFRTKGVTPRNFPRICAETEDRLINWNVENYWKLYDNEYNPISNVATKTFISKFHEGLFYNVTSFHSALLVYYKRLIPGSPIESYQENIETCFDALEKLIAMNANSVQDISLTSFSPSFWPLLVCGCDIDLTTNKFLKQKCQDLWKAKCFTRYNYWRSKQILFEVWKRREEDKENNGFMDMIREWGIVLCLG</sequence>
<keyword evidence="1" id="KW-0805">Transcription regulation</keyword>
<comment type="caution">
    <text evidence="6">The sequence shown here is derived from an EMBL/GenBank/DDBJ whole genome shotgun (WGS) entry which is preliminary data.</text>
</comment>
<dbReference type="PANTHER" id="PTHR31069">
    <property type="entry name" value="OLEATE-ACTIVATED TRANSCRIPTION FACTOR 1-RELATED"/>
    <property type="match status" value="1"/>
</dbReference>
<dbReference type="SUPFAM" id="SSF57701">
    <property type="entry name" value="Zn2/Cys6 DNA-binding domain"/>
    <property type="match status" value="1"/>
</dbReference>
<dbReference type="InterPro" id="IPR050675">
    <property type="entry name" value="OAF3"/>
</dbReference>
<dbReference type="Proteomes" id="UP000195602">
    <property type="component" value="Unassembled WGS sequence"/>
</dbReference>
<evidence type="ECO:0000256" key="3">
    <source>
        <dbReference type="ARBA" id="ARBA00023163"/>
    </source>
</evidence>
<dbReference type="InterPro" id="IPR036864">
    <property type="entry name" value="Zn2-C6_fun-type_DNA-bd_sf"/>
</dbReference>